<protein>
    <submittedName>
        <fullName evidence="2">Minor structural protein</fullName>
    </submittedName>
</protein>
<evidence type="ECO:0000313" key="2">
    <source>
        <dbReference type="EMBL" id="AVO22569.1"/>
    </source>
</evidence>
<name>A0A2P1JTV8_9CAUD</name>
<dbReference type="Gene3D" id="3.55.50.40">
    <property type="match status" value="1"/>
</dbReference>
<dbReference type="InterPro" id="IPR010572">
    <property type="entry name" value="Tail_dom"/>
</dbReference>
<dbReference type="EMBL" id="MG969427">
    <property type="protein sequence ID" value="AVO22569.1"/>
    <property type="molecule type" value="Genomic_DNA"/>
</dbReference>
<accession>A0A2P1JTV8</accession>
<feature type="domain" description="Tail spike" evidence="1">
    <location>
        <begin position="41"/>
        <end position="273"/>
    </location>
</feature>
<evidence type="ECO:0000313" key="3">
    <source>
        <dbReference type="Proteomes" id="UP000240948"/>
    </source>
</evidence>
<dbReference type="Pfam" id="PF06605">
    <property type="entry name" value="Prophage_tail"/>
    <property type="match status" value="1"/>
</dbReference>
<organism evidence="2 3">
    <name type="scientific">Anoxybacillus phage A403</name>
    <dbReference type="NCBI Taxonomy" id="2099336"/>
    <lineage>
        <taxon>Viruses</taxon>
        <taxon>Duplodnaviria</taxon>
        <taxon>Heunggongvirae</taxon>
        <taxon>Uroviricota</taxon>
        <taxon>Caudoviricetes</taxon>
        <taxon>Tandoganvirus</taxon>
        <taxon>Tandoganvirus A403</taxon>
    </lineage>
</organism>
<dbReference type="KEGG" id="vg:55607791"/>
<proteinExistence type="predicted"/>
<reference evidence="2 3" key="1">
    <citation type="submission" date="2018-02" db="EMBL/GenBank/DDBJ databases">
        <title>Identification and Molecular Characterization of a Novel Bacteriophage isolated from Anoxybacillus caldiproteolyticus.</title>
        <authorList>
            <person name="Sahin E."/>
            <person name="Karaca B."/>
            <person name="Gursoy G.E."/>
            <person name="Coleri Cihan A."/>
        </authorList>
    </citation>
    <scope>NUCLEOTIDE SEQUENCE [LARGE SCALE GENOMIC DNA]</scope>
</reference>
<sequence>MWEVVDHDGVIYKIIYVKKQGKGNRLTVEVKAIPLFFDKFDTMRIYTEYNEHMTAREFFSLVFANTGFDFILVNSFAAVDWEGLGGGETRLSMFKKGIERYKCEFRILGNTVYLESQIGRDTGFMYRHRLNASNIVQENDASEFYTYAKGYGDYSDEDGWQWANLIREYTSPLSQIPGIGIREAPPIMDGRITQVETMDEQLKTLVDESLKISVSADIHDLRRQGYALAQPELGDRVFLIDERIGLDTEVRVVQISITKDWQGNVIDLKLTFGTPSITKRYQSNIQTAVERVNEIMEGRTKIPFSVLDNAVIKATKELQGVMSELKVPPNGGLMAVDKNDPNKIVVFNAAGIGISDDGGQTFRTAMTGSGIVADVITAGTLRGITVISDDGQGNSVTIESGSLVSKINNRDMVKIHNYEIYFYDTGDASPSPDYGVVATLSSSWKNDNPNARGFGIVGYKDYFYVGLAESDTNAKHFFEINFSESKTYLYGEGRDEKTIGRLDLQSVRSGAYNYQTSKISIENNYYNNTRWGGVFVYTGRGTESPGANKRFGFEVWQYDGSGGLNQHLIIDKGSNGKSYAGIYTDEAWLPSQSYLKYKNGYYYNALGIGIDSNVSNRRGSLNGNALLFIDYWDFNVDPNVRYQYGRYNMSGAENIFAVFVQPMGGSSVFYNARAYNISNSGFDVYVAKNDASDTPSATRIQLQLIIIYEPKS</sequence>
<dbReference type="Proteomes" id="UP000240948">
    <property type="component" value="Segment"/>
</dbReference>
<dbReference type="RefSeq" id="YP_009837539.1">
    <property type="nucleotide sequence ID" value="NC_048701.1"/>
</dbReference>
<dbReference type="GeneID" id="55607791"/>
<evidence type="ECO:0000259" key="1">
    <source>
        <dbReference type="Pfam" id="PF06605"/>
    </source>
</evidence>
<dbReference type="SUPFAM" id="SSF110296">
    <property type="entry name" value="Oligoxyloglucan reducing end-specific cellobiohydrolase"/>
    <property type="match status" value="1"/>
</dbReference>
<keyword evidence="3" id="KW-1185">Reference proteome</keyword>